<name>A0A6A6HDG1_VIRVR</name>
<evidence type="ECO:0000313" key="2">
    <source>
        <dbReference type="EMBL" id="KAF2235530.1"/>
    </source>
</evidence>
<evidence type="ECO:0000313" key="3">
    <source>
        <dbReference type="Proteomes" id="UP000800092"/>
    </source>
</evidence>
<dbReference type="EMBL" id="ML991790">
    <property type="protein sequence ID" value="KAF2235530.1"/>
    <property type="molecule type" value="Genomic_DNA"/>
</dbReference>
<feature type="region of interest" description="Disordered" evidence="1">
    <location>
        <begin position="1"/>
        <end position="82"/>
    </location>
</feature>
<protein>
    <submittedName>
        <fullName evidence="2">Uncharacterized protein</fullName>
    </submittedName>
</protein>
<feature type="region of interest" description="Disordered" evidence="1">
    <location>
        <begin position="207"/>
        <end position="256"/>
    </location>
</feature>
<keyword evidence="3" id="KW-1185">Reference proteome</keyword>
<organism evidence="2 3">
    <name type="scientific">Viridothelium virens</name>
    <name type="common">Speckled blister lichen</name>
    <name type="synonym">Trypethelium virens</name>
    <dbReference type="NCBI Taxonomy" id="1048519"/>
    <lineage>
        <taxon>Eukaryota</taxon>
        <taxon>Fungi</taxon>
        <taxon>Dikarya</taxon>
        <taxon>Ascomycota</taxon>
        <taxon>Pezizomycotina</taxon>
        <taxon>Dothideomycetes</taxon>
        <taxon>Dothideomycetes incertae sedis</taxon>
        <taxon>Trypetheliales</taxon>
        <taxon>Trypetheliaceae</taxon>
        <taxon>Viridothelium</taxon>
    </lineage>
</organism>
<gene>
    <name evidence="2" type="ORF">EV356DRAFT_523067</name>
</gene>
<accession>A0A6A6HDG1</accession>
<reference evidence="2" key="1">
    <citation type="journal article" date="2020" name="Stud. Mycol.">
        <title>101 Dothideomycetes genomes: a test case for predicting lifestyles and emergence of pathogens.</title>
        <authorList>
            <person name="Haridas S."/>
            <person name="Albert R."/>
            <person name="Binder M."/>
            <person name="Bloem J."/>
            <person name="Labutti K."/>
            <person name="Salamov A."/>
            <person name="Andreopoulos B."/>
            <person name="Baker S."/>
            <person name="Barry K."/>
            <person name="Bills G."/>
            <person name="Bluhm B."/>
            <person name="Cannon C."/>
            <person name="Castanera R."/>
            <person name="Culley D."/>
            <person name="Daum C."/>
            <person name="Ezra D."/>
            <person name="Gonzalez J."/>
            <person name="Henrissat B."/>
            <person name="Kuo A."/>
            <person name="Liang C."/>
            <person name="Lipzen A."/>
            <person name="Lutzoni F."/>
            <person name="Magnuson J."/>
            <person name="Mondo S."/>
            <person name="Nolan M."/>
            <person name="Ohm R."/>
            <person name="Pangilinan J."/>
            <person name="Park H.-J."/>
            <person name="Ramirez L."/>
            <person name="Alfaro M."/>
            <person name="Sun H."/>
            <person name="Tritt A."/>
            <person name="Yoshinaga Y."/>
            <person name="Zwiers L.-H."/>
            <person name="Turgeon B."/>
            <person name="Goodwin S."/>
            <person name="Spatafora J."/>
            <person name="Crous P."/>
            <person name="Grigoriev I."/>
        </authorList>
    </citation>
    <scope>NUCLEOTIDE SEQUENCE</scope>
    <source>
        <strain evidence="2">Tuck. ex Michener</strain>
    </source>
</reference>
<proteinExistence type="predicted"/>
<dbReference type="Proteomes" id="UP000800092">
    <property type="component" value="Unassembled WGS sequence"/>
</dbReference>
<sequence length="426" mass="47703">MVGVSRRRTDTSEDSVGSSASDGEQSYKSRSTAPTEYSNRPSFQVGQLSEEPESIDDPRSSVETYTSTIPSDEESQEEEDPVYEVPEFTHEVSYSDALPATPADFSALFPSSRRLTINHDDTTIDGNMNLRIDTEVNTTSGRKRDIQLFHLRMHDLKNREFSLRRYCRESGREVCHSVRKYQKPAAERRPTFQRSLTNTISGAFHRTKSDNKTYTMSGLKRNDSGYGSIPSETAGKASRPGTSDGDAQKNASVSLPTNTTRLEFSNYAQVDVKRRSGKGGKRYEFEYWGSHYSWKRTIKKDGPTREVSYYLMLSGSNHSIARIVPEVLSSTESEEEIAKGGWVPPCSMWITDEKIVSNATDASDVLVATGLVALVDDCIKRRFHSKHSKRILIPGTSRKSNVEYVGPKRLINEAFNRPGSRRSASG</sequence>
<dbReference type="AlphaFoldDB" id="A0A6A6HDG1"/>
<dbReference type="OrthoDB" id="5317787at2759"/>
<evidence type="ECO:0000256" key="1">
    <source>
        <dbReference type="SAM" id="MobiDB-lite"/>
    </source>
</evidence>
<feature type="compositionally biased region" description="Acidic residues" evidence="1">
    <location>
        <begin position="71"/>
        <end position="82"/>
    </location>
</feature>
<feature type="compositionally biased region" description="Polar residues" evidence="1">
    <location>
        <begin position="14"/>
        <end position="47"/>
    </location>
</feature>